<dbReference type="SUPFAM" id="SSF49452">
    <property type="entry name" value="Starch-binding domain-like"/>
    <property type="match status" value="1"/>
</dbReference>
<keyword evidence="2" id="KW-0472">Membrane</keyword>
<dbReference type="Pfam" id="PF13620">
    <property type="entry name" value="CarboxypepD_reg"/>
    <property type="match status" value="1"/>
</dbReference>
<gene>
    <name evidence="6" type="ORF">GCM10023184_43690</name>
</gene>
<dbReference type="InterPro" id="IPR041700">
    <property type="entry name" value="OMP_b-brl_3"/>
</dbReference>
<feature type="domain" description="Outer membrane protein beta-barrel" evidence="5">
    <location>
        <begin position="456"/>
        <end position="787"/>
    </location>
</feature>
<dbReference type="RefSeq" id="WP_345258105.1">
    <property type="nucleotide sequence ID" value="NZ_BAABGY010000016.1"/>
</dbReference>
<organism evidence="6 7">
    <name type="scientific">Flaviaesturariibacter amylovorans</name>
    <dbReference type="NCBI Taxonomy" id="1084520"/>
    <lineage>
        <taxon>Bacteria</taxon>
        <taxon>Pseudomonadati</taxon>
        <taxon>Bacteroidota</taxon>
        <taxon>Chitinophagia</taxon>
        <taxon>Chitinophagales</taxon>
        <taxon>Chitinophagaceae</taxon>
        <taxon>Flaviaestuariibacter</taxon>
    </lineage>
</organism>
<evidence type="ECO:0000259" key="5">
    <source>
        <dbReference type="Pfam" id="PF14905"/>
    </source>
</evidence>
<dbReference type="InterPro" id="IPR013784">
    <property type="entry name" value="Carb-bd-like_fold"/>
</dbReference>
<keyword evidence="6" id="KW-0675">Receptor</keyword>
<dbReference type="Gene3D" id="2.40.170.20">
    <property type="entry name" value="TonB-dependent receptor, beta-barrel domain"/>
    <property type="match status" value="1"/>
</dbReference>
<dbReference type="EMBL" id="BAABGY010000016">
    <property type="protein sequence ID" value="GAA4343376.1"/>
    <property type="molecule type" value="Genomic_DNA"/>
</dbReference>
<accession>A0ABP8HS01</accession>
<dbReference type="Proteomes" id="UP001501725">
    <property type="component" value="Unassembled WGS sequence"/>
</dbReference>
<dbReference type="Gene3D" id="2.60.40.1120">
    <property type="entry name" value="Carboxypeptidase-like, regulatory domain"/>
    <property type="match status" value="1"/>
</dbReference>
<feature type="signal peptide" evidence="4">
    <location>
        <begin position="1"/>
        <end position="21"/>
    </location>
</feature>
<reference evidence="7" key="1">
    <citation type="journal article" date="2019" name="Int. J. Syst. Evol. Microbiol.">
        <title>The Global Catalogue of Microorganisms (GCM) 10K type strain sequencing project: providing services to taxonomists for standard genome sequencing and annotation.</title>
        <authorList>
            <consortium name="The Broad Institute Genomics Platform"/>
            <consortium name="The Broad Institute Genome Sequencing Center for Infectious Disease"/>
            <person name="Wu L."/>
            <person name="Ma J."/>
        </authorList>
    </citation>
    <scope>NUCLEOTIDE SEQUENCE [LARGE SCALE GENOMIC DNA]</scope>
    <source>
        <strain evidence="7">JCM 17919</strain>
    </source>
</reference>
<evidence type="ECO:0000256" key="2">
    <source>
        <dbReference type="ARBA" id="ARBA00023136"/>
    </source>
</evidence>
<proteinExistence type="predicted"/>
<feature type="chain" id="PRO_5047436850" evidence="4">
    <location>
        <begin position="22"/>
        <end position="939"/>
    </location>
</feature>
<protein>
    <submittedName>
        <fullName evidence="6">TonB-dependent receptor</fullName>
    </submittedName>
</protein>
<evidence type="ECO:0000313" key="6">
    <source>
        <dbReference type="EMBL" id="GAA4343376.1"/>
    </source>
</evidence>
<dbReference type="SUPFAM" id="SSF56935">
    <property type="entry name" value="Porins"/>
    <property type="match status" value="1"/>
</dbReference>
<comment type="subcellular location">
    <subcellularLocation>
        <location evidence="1">Cell outer membrane</location>
    </subcellularLocation>
</comment>
<dbReference type="InterPro" id="IPR036942">
    <property type="entry name" value="Beta-barrel_TonB_sf"/>
</dbReference>
<evidence type="ECO:0000313" key="7">
    <source>
        <dbReference type="Proteomes" id="UP001501725"/>
    </source>
</evidence>
<keyword evidence="7" id="KW-1185">Reference proteome</keyword>
<evidence type="ECO:0000256" key="1">
    <source>
        <dbReference type="ARBA" id="ARBA00004442"/>
    </source>
</evidence>
<name>A0ABP8HS01_9BACT</name>
<keyword evidence="3" id="KW-0998">Cell outer membrane</keyword>
<dbReference type="Pfam" id="PF14905">
    <property type="entry name" value="OMP_b-brl_3"/>
    <property type="match status" value="1"/>
</dbReference>
<sequence length="939" mass="103958">MHSRKPLLLSLTLLGTLASRAQTGAVQGQLRDPESGAALRGATVVLAPAADSTARKTLLTDSSGRFRFSTLPADSFVLRFSYSGYAPQERRFRLATGARLRLGPIDLARRGQELTGVVIQATPPPATQKADTLQLNASSYKVNPDASAEDLIRKMPGISVEGGQVKANGENVQKVTIDGKELFGDDATAALRNLPAEVIDKIQVFDRLSDQAQLTGVDDGNTQRSINIVTKVNVRNSQFGRFYAGYGTNNRYTAGGAATLLKEERRISLVANFNNVNQQNFANQDLLGVTANIRGRGRGPAVPGANAAALTVAQQAGINRTSAFGVNYNNKWGKSLILSGSYFYNYSRNRTYEEAATEYFSTGRNAFETTTDTVRSGSYNGSHRINARLEWRVDSVHTLVFTPALSFQDNGSERTVDRFFGYRTNGQGLTERYTSNRNGSDRGGNTINGSLLFVRRFARRGRSFSANVFRNSNERLGDTYIGTTDTRFYSTRAPFDTLTQRFTDQQSGGWQVGASLTWSEPLSPRSHLQLTYNPSIARATADQETYAWDGAQGKYSTFLAPLSNRFRNRTDAQNAGLSYRYGNRDLNFSGGLSFQHTRLRSDQQFPLAQRVDGAFRNLLPNAQMRWKVSGRSSLRFTYRASVNTPGVTQLQGVVNPGNPPLYSVGNPDLDPQYTHAFNGQYTFTNPKKGQLLTGNLFVQTANNFIASGTFQPQEDSLVAGTLLEAFSQLRKPVNLDGYRNVRGLVNYAFPLKAIKSNLSFNVGLNWNRLPGIVNNAETTTDNTVYSLGTVVASNVSSYVDFTISYTANKNDVRNRSSNSKASTLSYNYYQHVASVQLTLQSKRGWVLQTDAANQYFSGFNNNPAQQYTLWNMAVGKKFGKARSADLRLSVFDLLEQNQSIVRNVTDTYIENERTEVLQRYFLLTFTYNLRHFADASTRK</sequence>
<keyword evidence="4" id="KW-0732">Signal</keyword>
<evidence type="ECO:0000256" key="4">
    <source>
        <dbReference type="SAM" id="SignalP"/>
    </source>
</evidence>
<comment type="caution">
    <text evidence="6">The sequence shown here is derived from an EMBL/GenBank/DDBJ whole genome shotgun (WGS) entry which is preliminary data.</text>
</comment>
<evidence type="ECO:0000256" key="3">
    <source>
        <dbReference type="ARBA" id="ARBA00023237"/>
    </source>
</evidence>